<dbReference type="AlphaFoldDB" id="A0A836MIS0"/>
<reference evidence="2 3" key="1">
    <citation type="submission" date="2014-04" db="EMBL/GenBank/DDBJ databases">
        <title>The Genome Sequence of Acinetobacter baumanii BIDMC 57.</title>
        <authorList>
            <consortium name="The Broad Institute Genomics Platform"/>
            <consortium name="The Broad Institute Genome Sequencing Center for Infectious Disease"/>
            <person name="Murphy C."/>
            <person name="Cosimi L."/>
            <person name="Cerqueira G."/>
            <person name="Feldgarden M."/>
            <person name="Earl A."/>
            <person name="Spencer M.D."/>
            <person name="Fodor A."/>
            <person name="Sautter R.L."/>
            <person name="Hung D."/>
            <person name="Onderdonk A.B."/>
            <person name="Ernst C."/>
            <person name="Delaney M."/>
            <person name="DuBois A."/>
            <person name="Young S.K."/>
            <person name="Zeng Q."/>
            <person name="Gargeya S."/>
            <person name="Abouelleil A."/>
            <person name="Alvarado L."/>
            <person name="Chapman S.B."/>
            <person name="Gainer-Dewar J."/>
            <person name="Goldberg J."/>
            <person name="Griggs A."/>
            <person name="Gujja S."/>
            <person name="Hansen M."/>
            <person name="Howarth C."/>
            <person name="Imamovic A."/>
            <person name="Larimer J."/>
            <person name="Pearson M."/>
            <person name="Poon T.W."/>
            <person name="Priest M."/>
            <person name="Roberts A."/>
            <person name="Saif S."/>
            <person name="Shea T."/>
            <person name="Sykes S."/>
            <person name="Wortman J."/>
            <person name="Nusbaum C."/>
            <person name="Birren B."/>
        </authorList>
    </citation>
    <scope>NUCLEOTIDE SEQUENCE [LARGE SCALE GENOMIC DNA]</scope>
    <source>
        <strain evidence="2 3">BIDMC 57</strain>
    </source>
</reference>
<feature type="transmembrane region" description="Helical" evidence="1">
    <location>
        <begin position="20"/>
        <end position="37"/>
    </location>
</feature>
<name>A0A836MIS0_ACINO</name>
<dbReference type="EMBL" id="JMUI01000009">
    <property type="protein sequence ID" value="KDM55262.1"/>
    <property type="molecule type" value="Genomic_DNA"/>
</dbReference>
<keyword evidence="1" id="KW-0472">Membrane</keyword>
<evidence type="ECO:0000313" key="3">
    <source>
        <dbReference type="Proteomes" id="UP000027208"/>
    </source>
</evidence>
<evidence type="ECO:0000313" key="2">
    <source>
        <dbReference type="EMBL" id="KDM55262.1"/>
    </source>
</evidence>
<protein>
    <submittedName>
        <fullName evidence="2">Uncharacterized protein</fullName>
    </submittedName>
</protein>
<evidence type="ECO:0000256" key="1">
    <source>
        <dbReference type="SAM" id="Phobius"/>
    </source>
</evidence>
<proteinExistence type="predicted"/>
<accession>A0A836MIS0</accession>
<dbReference type="Proteomes" id="UP000027208">
    <property type="component" value="Unassembled WGS sequence"/>
</dbReference>
<comment type="caution">
    <text evidence="2">The sequence shown here is derived from an EMBL/GenBank/DDBJ whole genome shotgun (WGS) entry which is preliminary data.</text>
</comment>
<gene>
    <name evidence="2" type="ORF">AE32_02288</name>
</gene>
<keyword evidence="1" id="KW-1133">Transmembrane helix</keyword>
<organism evidence="2 3">
    <name type="scientific">Acinetobacter nosocomialis</name>
    <dbReference type="NCBI Taxonomy" id="106654"/>
    <lineage>
        <taxon>Bacteria</taxon>
        <taxon>Pseudomonadati</taxon>
        <taxon>Pseudomonadota</taxon>
        <taxon>Gammaproteobacteria</taxon>
        <taxon>Moraxellales</taxon>
        <taxon>Moraxellaceae</taxon>
        <taxon>Acinetobacter</taxon>
        <taxon>Acinetobacter calcoaceticus/baumannii complex</taxon>
    </lineage>
</organism>
<sequence>MSVNSINKAQRESYKKFSLSLKYFIGICLFYIIYLCTRQK</sequence>
<keyword evidence="1" id="KW-0812">Transmembrane</keyword>